<dbReference type="GO" id="GO:0160082">
    <property type="term" value="F:hypoxia-inducible factor-proline dioxygenase activity"/>
    <property type="evidence" value="ECO:0007669"/>
    <property type="project" value="UniProtKB-EC"/>
</dbReference>
<keyword evidence="8" id="KW-0408">Iron</keyword>
<proteinExistence type="predicted"/>
<protein>
    <recommendedName>
        <fullName evidence="9">hypoxia-inducible factor-proline dioxygenase</fullName>
        <ecNumber evidence="9">1.14.11.29</ecNumber>
    </recommendedName>
</protein>
<name>A0A210QQJ1_MIZYE</name>
<dbReference type="InterPro" id="IPR005123">
    <property type="entry name" value="Oxoglu/Fe-dep_dioxygenase_dom"/>
</dbReference>
<feature type="region of interest" description="Disordered" evidence="13">
    <location>
        <begin position="125"/>
        <end position="154"/>
    </location>
</feature>
<evidence type="ECO:0000256" key="11">
    <source>
        <dbReference type="PROSITE-ProRule" id="PRU00134"/>
    </source>
</evidence>
<evidence type="ECO:0000256" key="2">
    <source>
        <dbReference type="ARBA" id="ARBA00022723"/>
    </source>
</evidence>
<feature type="domain" description="Fe2OG dioxygenase" evidence="15">
    <location>
        <begin position="314"/>
        <end position="412"/>
    </location>
</feature>
<evidence type="ECO:0000256" key="8">
    <source>
        <dbReference type="ARBA" id="ARBA00023004"/>
    </source>
</evidence>
<comment type="catalytic activity">
    <reaction evidence="10">
        <text>L-prolyl-[hypoxia-inducible factor alpha subunit] + 2-oxoglutarate + O2 = trans-4-hydroxy-L-prolyl-[hypoxia-inducible factor alpha subunit] + succinate + CO2</text>
        <dbReference type="Rhea" id="RHEA:48400"/>
        <dbReference type="Rhea" id="RHEA-COMP:12093"/>
        <dbReference type="Rhea" id="RHEA-COMP:12094"/>
        <dbReference type="ChEBI" id="CHEBI:15379"/>
        <dbReference type="ChEBI" id="CHEBI:16526"/>
        <dbReference type="ChEBI" id="CHEBI:16810"/>
        <dbReference type="ChEBI" id="CHEBI:30031"/>
        <dbReference type="ChEBI" id="CHEBI:50342"/>
        <dbReference type="ChEBI" id="CHEBI:61965"/>
        <dbReference type="EC" id="1.14.11.29"/>
    </reaction>
</comment>
<dbReference type="PROSITE" id="PS51471">
    <property type="entry name" value="FE2OG_OXY"/>
    <property type="match status" value="1"/>
</dbReference>
<dbReference type="PROSITE" id="PS01360">
    <property type="entry name" value="ZF_MYND_1"/>
    <property type="match status" value="1"/>
</dbReference>
<dbReference type="EMBL" id="NEDP02002406">
    <property type="protein sequence ID" value="OWF51005.1"/>
    <property type="molecule type" value="Genomic_DNA"/>
</dbReference>
<keyword evidence="6" id="KW-0223">Dioxygenase</keyword>
<dbReference type="Proteomes" id="UP000242188">
    <property type="component" value="Unassembled WGS sequence"/>
</dbReference>
<feature type="coiled-coil region" evidence="12">
    <location>
        <begin position="440"/>
        <end position="467"/>
    </location>
</feature>
<dbReference type="InterPro" id="IPR006620">
    <property type="entry name" value="Pro_4_hyd_alph"/>
</dbReference>
<dbReference type="GO" id="GO:0008198">
    <property type="term" value="F:ferrous iron binding"/>
    <property type="evidence" value="ECO:0007669"/>
    <property type="project" value="TreeGrafter"/>
</dbReference>
<evidence type="ECO:0000256" key="3">
    <source>
        <dbReference type="ARBA" id="ARBA00022771"/>
    </source>
</evidence>
<evidence type="ECO:0000259" key="14">
    <source>
        <dbReference type="PROSITE" id="PS50865"/>
    </source>
</evidence>
<evidence type="ECO:0000256" key="10">
    <source>
        <dbReference type="ARBA" id="ARBA00049134"/>
    </source>
</evidence>
<evidence type="ECO:0000256" key="1">
    <source>
        <dbReference type="ARBA" id="ARBA00001961"/>
    </source>
</evidence>
<dbReference type="EC" id="1.14.11.29" evidence="9"/>
<dbReference type="InterPro" id="IPR002893">
    <property type="entry name" value="Znf_MYND"/>
</dbReference>
<evidence type="ECO:0000256" key="12">
    <source>
        <dbReference type="SAM" id="Coils"/>
    </source>
</evidence>
<feature type="compositionally biased region" description="Polar residues" evidence="13">
    <location>
        <begin position="94"/>
        <end position="103"/>
    </location>
</feature>
<dbReference type="GO" id="GO:0008270">
    <property type="term" value="F:zinc ion binding"/>
    <property type="evidence" value="ECO:0007669"/>
    <property type="project" value="UniProtKB-KW"/>
</dbReference>
<dbReference type="SUPFAM" id="SSF144232">
    <property type="entry name" value="HIT/MYND zinc finger-like"/>
    <property type="match status" value="1"/>
</dbReference>
<dbReference type="InterPro" id="IPR051559">
    <property type="entry name" value="HIF_prolyl_hydroxylases"/>
</dbReference>
<dbReference type="Pfam" id="PF13640">
    <property type="entry name" value="2OG-FeII_Oxy_3"/>
    <property type="match status" value="1"/>
</dbReference>
<dbReference type="OrthoDB" id="5952526at2759"/>
<dbReference type="GO" id="GO:0031418">
    <property type="term" value="F:L-ascorbic acid binding"/>
    <property type="evidence" value="ECO:0007669"/>
    <property type="project" value="UniProtKB-KW"/>
</dbReference>
<evidence type="ECO:0000256" key="6">
    <source>
        <dbReference type="ARBA" id="ARBA00022964"/>
    </source>
</evidence>
<dbReference type="Gene3D" id="2.60.120.620">
    <property type="entry name" value="q2cbj1_9rhob like domain"/>
    <property type="match status" value="1"/>
</dbReference>
<keyword evidence="4" id="KW-0862">Zinc</keyword>
<dbReference type="SMART" id="SM00702">
    <property type="entry name" value="P4Hc"/>
    <property type="match status" value="1"/>
</dbReference>
<dbReference type="PANTHER" id="PTHR12907:SF26">
    <property type="entry name" value="HIF PROLYL HYDROXYLASE, ISOFORM C"/>
    <property type="match status" value="1"/>
</dbReference>
<evidence type="ECO:0000256" key="13">
    <source>
        <dbReference type="SAM" id="MobiDB-lite"/>
    </source>
</evidence>
<dbReference type="Gene3D" id="6.10.140.2220">
    <property type="match status" value="1"/>
</dbReference>
<dbReference type="Pfam" id="PF01753">
    <property type="entry name" value="zf-MYND"/>
    <property type="match status" value="1"/>
</dbReference>
<dbReference type="STRING" id="6573.A0A210QQJ1"/>
<evidence type="ECO:0000256" key="5">
    <source>
        <dbReference type="ARBA" id="ARBA00022896"/>
    </source>
</evidence>
<evidence type="ECO:0000256" key="9">
    <source>
        <dbReference type="ARBA" id="ARBA00039004"/>
    </source>
</evidence>
<keyword evidence="3 11" id="KW-0863">Zinc-finger</keyword>
<feature type="region of interest" description="Disordered" evidence="13">
    <location>
        <begin position="81"/>
        <end position="112"/>
    </location>
</feature>
<comment type="cofactor">
    <cofactor evidence="1">
        <name>L-ascorbate</name>
        <dbReference type="ChEBI" id="CHEBI:38290"/>
    </cofactor>
</comment>
<evidence type="ECO:0000313" key="17">
    <source>
        <dbReference type="Proteomes" id="UP000242188"/>
    </source>
</evidence>
<keyword evidence="5" id="KW-0847">Vitamin C</keyword>
<feature type="compositionally biased region" description="Basic and acidic residues" evidence="13">
    <location>
        <begin position="125"/>
        <end position="145"/>
    </location>
</feature>
<keyword evidence="7" id="KW-0560">Oxidoreductase</keyword>
<dbReference type="GO" id="GO:0071456">
    <property type="term" value="P:cellular response to hypoxia"/>
    <property type="evidence" value="ECO:0007669"/>
    <property type="project" value="TreeGrafter"/>
</dbReference>
<feature type="domain" description="MYND-type" evidence="14">
    <location>
        <begin position="41"/>
        <end position="78"/>
    </location>
</feature>
<dbReference type="PANTHER" id="PTHR12907">
    <property type="entry name" value="EGL NINE HOMOLOG-RELATED"/>
    <property type="match status" value="1"/>
</dbReference>
<reference evidence="16 17" key="1">
    <citation type="journal article" date="2017" name="Nat. Ecol. Evol.">
        <title>Scallop genome provides insights into evolution of bilaterian karyotype and development.</title>
        <authorList>
            <person name="Wang S."/>
            <person name="Zhang J."/>
            <person name="Jiao W."/>
            <person name="Li J."/>
            <person name="Xun X."/>
            <person name="Sun Y."/>
            <person name="Guo X."/>
            <person name="Huan P."/>
            <person name="Dong B."/>
            <person name="Zhang L."/>
            <person name="Hu X."/>
            <person name="Sun X."/>
            <person name="Wang J."/>
            <person name="Zhao C."/>
            <person name="Wang Y."/>
            <person name="Wang D."/>
            <person name="Huang X."/>
            <person name="Wang R."/>
            <person name="Lv J."/>
            <person name="Li Y."/>
            <person name="Zhang Z."/>
            <person name="Liu B."/>
            <person name="Lu W."/>
            <person name="Hui Y."/>
            <person name="Liang J."/>
            <person name="Zhou Z."/>
            <person name="Hou R."/>
            <person name="Li X."/>
            <person name="Liu Y."/>
            <person name="Li H."/>
            <person name="Ning X."/>
            <person name="Lin Y."/>
            <person name="Zhao L."/>
            <person name="Xing Q."/>
            <person name="Dou J."/>
            <person name="Li Y."/>
            <person name="Mao J."/>
            <person name="Guo H."/>
            <person name="Dou H."/>
            <person name="Li T."/>
            <person name="Mu C."/>
            <person name="Jiang W."/>
            <person name="Fu Q."/>
            <person name="Fu X."/>
            <person name="Miao Y."/>
            <person name="Liu J."/>
            <person name="Yu Q."/>
            <person name="Li R."/>
            <person name="Liao H."/>
            <person name="Li X."/>
            <person name="Kong Y."/>
            <person name="Jiang Z."/>
            <person name="Chourrout D."/>
            <person name="Li R."/>
            <person name="Bao Z."/>
        </authorList>
    </citation>
    <scope>NUCLEOTIDE SEQUENCE [LARGE SCALE GENOMIC DNA]</scope>
    <source>
        <strain evidence="16 17">PY_sf001</strain>
    </source>
</reference>
<keyword evidence="12" id="KW-0175">Coiled coil</keyword>
<evidence type="ECO:0000259" key="15">
    <source>
        <dbReference type="PROSITE" id="PS51471"/>
    </source>
</evidence>
<dbReference type="AlphaFoldDB" id="A0A210QQJ1"/>
<organism evidence="16 17">
    <name type="scientific">Mizuhopecten yessoensis</name>
    <name type="common">Japanese scallop</name>
    <name type="synonym">Patinopecten yessoensis</name>
    <dbReference type="NCBI Taxonomy" id="6573"/>
    <lineage>
        <taxon>Eukaryota</taxon>
        <taxon>Metazoa</taxon>
        <taxon>Spiralia</taxon>
        <taxon>Lophotrochozoa</taxon>
        <taxon>Mollusca</taxon>
        <taxon>Bivalvia</taxon>
        <taxon>Autobranchia</taxon>
        <taxon>Pteriomorphia</taxon>
        <taxon>Pectinida</taxon>
        <taxon>Pectinoidea</taxon>
        <taxon>Pectinidae</taxon>
        <taxon>Mizuhopecten</taxon>
    </lineage>
</organism>
<comment type="caution">
    <text evidence="16">The sequence shown here is derived from an EMBL/GenBank/DDBJ whole genome shotgun (WGS) entry which is preliminary data.</text>
</comment>
<gene>
    <name evidence="16" type="ORF">KP79_PYT10015</name>
</gene>
<accession>A0A210QQJ1</accession>
<dbReference type="InterPro" id="IPR044862">
    <property type="entry name" value="Pro_4_hyd_alph_FE2OG_OXY"/>
</dbReference>
<dbReference type="PROSITE" id="PS50865">
    <property type="entry name" value="ZF_MYND_2"/>
    <property type="match status" value="1"/>
</dbReference>
<evidence type="ECO:0000256" key="4">
    <source>
        <dbReference type="ARBA" id="ARBA00022833"/>
    </source>
</evidence>
<evidence type="ECO:0000256" key="7">
    <source>
        <dbReference type="ARBA" id="ARBA00023002"/>
    </source>
</evidence>
<sequence>MSYDDHLLIQPSGVELSYSEVEKCACQQTMADDATVPVMKCVVCGSFSSLKRCSRCKHVVYCSREHQLQDWPKHKISCHVTKSQTGGSRDEASSHTNSVCQQPQGGGGGVSAATKTVHDGRVEIKENETTGGAVKDETDSFDQPKAHINFKNGTETNIELKTNDCKQPMNSADENENSSEYTPFDKRPFIERHFDKPKSKKKKDIAKFVVDKLDKNNFCVIDYLFEDDHVDRMLAEIKSLDARSQLKTGKLAGGRTSDDNNQKVLKSEIRSDRMAWVDRNQEDIPNIGRAVERLDSILTDLNPLLEGKDCFINSRTKVMVTCYPGEGTCYRRHVDNPSRDGRRITCILYLNRDWDVQTDGGLLRIFPTGSEDHVDVPPLFNRLLFFWSDGRNPHEVQPAYRTRYAMTVWYFDEMERNKAKEENRHLESMKTRGSIALMEKESCNEEMEKYSKEKERIQQQIDSRASEAVGSLSRQELQALAALTRDHPNPREVLSNMGIADIIQDSLIKAMEKM</sequence>
<keyword evidence="2" id="KW-0479">Metal-binding</keyword>
<evidence type="ECO:0000313" key="16">
    <source>
        <dbReference type="EMBL" id="OWF51005.1"/>
    </source>
</evidence>
<keyword evidence="17" id="KW-1185">Reference proteome</keyword>